<dbReference type="SUPFAM" id="SSF51182">
    <property type="entry name" value="RmlC-like cupins"/>
    <property type="match status" value="1"/>
</dbReference>
<dbReference type="InterPro" id="IPR011051">
    <property type="entry name" value="RmlC_Cupin_sf"/>
</dbReference>
<dbReference type="PANTHER" id="PTHR36440">
    <property type="entry name" value="PUTATIVE (AFU_ORTHOLOGUE AFUA_8G07350)-RELATED"/>
    <property type="match status" value="1"/>
</dbReference>
<dbReference type="AlphaFoldDB" id="A0A7Y0AU47"/>
<protein>
    <submittedName>
        <fullName evidence="2">Cupin domain-containing protein</fullName>
    </submittedName>
</protein>
<keyword evidence="3" id="KW-1185">Reference proteome</keyword>
<dbReference type="InterPro" id="IPR013096">
    <property type="entry name" value="Cupin_2"/>
</dbReference>
<reference evidence="2 3" key="1">
    <citation type="submission" date="2020-04" db="EMBL/GenBank/DDBJ databases">
        <title>Rhizobium sp. S-51 isolated from soil.</title>
        <authorList>
            <person name="Dahal R.H."/>
        </authorList>
    </citation>
    <scope>NUCLEOTIDE SEQUENCE [LARGE SCALE GENOMIC DNA]</scope>
    <source>
        <strain evidence="2 3">S-51</strain>
    </source>
</reference>
<proteinExistence type="predicted"/>
<dbReference type="RefSeq" id="WP_169587782.1">
    <property type="nucleotide sequence ID" value="NZ_JABBGK010000001.1"/>
</dbReference>
<accession>A0A7Y0AU47</accession>
<dbReference type="Gene3D" id="2.60.120.10">
    <property type="entry name" value="Jelly Rolls"/>
    <property type="match status" value="1"/>
</dbReference>
<dbReference type="InterPro" id="IPR014710">
    <property type="entry name" value="RmlC-like_jellyroll"/>
</dbReference>
<feature type="domain" description="Cupin type-2" evidence="1">
    <location>
        <begin position="41"/>
        <end position="105"/>
    </location>
</feature>
<sequence length="159" mass="17136">MNIQTNIKAEDKLYWFGNTLIAIRLASASGADGLSVVEHWMPYGEAPPLHVHHNEDEVFHILDGVMRFEVDGREVIGRAGDTLIAPKGVPHAFRVESLSGARCLTLMRGADFETMLREASRPAPGPELPPAVVPTPGMIDSLVAACARNHIAIIGPPLA</sequence>
<dbReference type="InterPro" id="IPR053146">
    <property type="entry name" value="QDO-like"/>
</dbReference>
<evidence type="ECO:0000313" key="3">
    <source>
        <dbReference type="Proteomes" id="UP000541470"/>
    </source>
</evidence>
<comment type="caution">
    <text evidence="2">The sequence shown here is derived from an EMBL/GenBank/DDBJ whole genome shotgun (WGS) entry which is preliminary data.</text>
</comment>
<gene>
    <name evidence="2" type="ORF">HHL25_04810</name>
</gene>
<dbReference type="Pfam" id="PF07883">
    <property type="entry name" value="Cupin_2"/>
    <property type="match status" value="1"/>
</dbReference>
<evidence type="ECO:0000313" key="2">
    <source>
        <dbReference type="EMBL" id="NML73445.1"/>
    </source>
</evidence>
<dbReference type="EMBL" id="JABBGK010000001">
    <property type="protein sequence ID" value="NML73445.1"/>
    <property type="molecule type" value="Genomic_DNA"/>
</dbReference>
<organism evidence="2 3">
    <name type="scientific">Rhizobium terricola</name>
    <dbReference type="NCBI Taxonomy" id="2728849"/>
    <lineage>
        <taxon>Bacteria</taxon>
        <taxon>Pseudomonadati</taxon>
        <taxon>Pseudomonadota</taxon>
        <taxon>Alphaproteobacteria</taxon>
        <taxon>Hyphomicrobiales</taxon>
        <taxon>Rhizobiaceae</taxon>
        <taxon>Rhizobium/Agrobacterium group</taxon>
        <taxon>Rhizobium</taxon>
    </lineage>
</organism>
<dbReference type="Proteomes" id="UP000541470">
    <property type="component" value="Unassembled WGS sequence"/>
</dbReference>
<name>A0A7Y0AU47_9HYPH</name>
<evidence type="ECO:0000259" key="1">
    <source>
        <dbReference type="Pfam" id="PF07883"/>
    </source>
</evidence>
<dbReference type="PANTHER" id="PTHR36440:SF1">
    <property type="entry name" value="PUTATIVE (AFU_ORTHOLOGUE AFUA_8G07350)-RELATED"/>
    <property type="match status" value="1"/>
</dbReference>